<dbReference type="EMBL" id="LT795054">
    <property type="protein sequence ID" value="SJX60792.1"/>
    <property type="molecule type" value="Genomic_DNA"/>
</dbReference>
<evidence type="ECO:0000256" key="5">
    <source>
        <dbReference type="ARBA" id="ARBA00022801"/>
    </source>
</evidence>
<dbReference type="GO" id="GO:0140658">
    <property type="term" value="F:ATP-dependent chromatin remodeler activity"/>
    <property type="evidence" value="ECO:0007669"/>
    <property type="project" value="TreeGrafter"/>
</dbReference>
<keyword evidence="6" id="KW-0862">Zinc</keyword>
<evidence type="ECO:0000256" key="11">
    <source>
        <dbReference type="SAM" id="MobiDB-lite"/>
    </source>
</evidence>
<dbReference type="InterPro" id="IPR027417">
    <property type="entry name" value="P-loop_NTPase"/>
</dbReference>
<dbReference type="PROSITE" id="PS51194">
    <property type="entry name" value="HELICASE_CTER"/>
    <property type="match status" value="1"/>
</dbReference>
<dbReference type="GO" id="GO:0003677">
    <property type="term" value="F:DNA binding"/>
    <property type="evidence" value="ECO:0007669"/>
    <property type="project" value="UniProtKB-KW"/>
</dbReference>
<feature type="region of interest" description="Disordered" evidence="11">
    <location>
        <begin position="2068"/>
        <end position="2095"/>
    </location>
</feature>
<evidence type="ECO:0000256" key="6">
    <source>
        <dbReference type="ARBA" id="ARBA00022833"/>
    </source>
</evidence>
<feature type="domain" description="PHD-type" evidence="12">
    <location>
        <begin position="617"/>
        <end position="705"/>
    </location>
</feature>
<dbReference type="GO" id="GO:0042393">
    <property type="term" value="F:histone binding"/>
    <property type="evidence" value="ECO:0007669"/>
    <property type="project" value="TreeGrafter"/>
</dbReference>
<sequence length="2274" mass="250897">MPSVSRATRANKEVDDIDLSFLDEDEDILAVNRRSSRSAKGKAPAPAVTQSSSRSSQRSATGSTSAAAPSSSRRGGRSQASAAPRRRSRRDSFVEDDEEDDQRDDDDDAESSSDDVDIDDIIASMNGAGSSRASSSRSKQSPSKKKPTKKTTAASSTRSSARTTARSSRSSATSASTSSRRRAPPRQRFPPLIQDSDAGTDDQDDLDIDQDSDDLRQELDDLNDDTDDQDDSDAGAPLRRSTRRAQSKGATLGSRKSGRGGARSSTRAAKTRRTLLLDDDDDDDATSDSNDAFENQEEPEEDDDEDEEEDELESSDADYGRRGKRKKPLKSKQASKKRQRLARGAPKPRAKPRRKAPVKRLRFAPVREPKMRFALQGELPEPVLGSPSFTEVPIVTIDQTALPDDLDNIPFLDGIEPTYSSSEHSSEEEEEQADSDDDEVQVVSDAGSGEESEEADPYKEPEASVDKHWPGCKRCTDGPALPLYNKALSQLKRVQRREANKLRNKSPERIDSRGRQRKTLIDDAWGKVTAVQAAEEWLEVLEDRGGWFECKTCSVSWHWGCLPQDTQKAILVGINREAARRHQTVFGKNAPAPSPVRWIDVDDVVDTDSCPDCAGYASFCTVCKANVQGVRSVGEELGFTKDMLEQYPEPPAELAASKLFRCKRCSRATHYECLAEQQTDGDQSLEQVAKSIQEAGWLCKDCHRCPAVDKIIAWRQLDRRLWNDEEAKRAEYATLSPRENLPREYLVKFKDRSFRDTEWVPHDWLRIVHQLLLSHFLAKGSRLELEPAELIESASALNTARRNRASLALGGGRALPSTPIQTRTRSVKKTLKVDETGEVDVGPPGPMPDAQRRIPKPWMTPDRILAVKYFSSIDKDDDDMEEVGGATVDSDTVALDKLEPSDYLRSWAHVAKVLIKWQDQPYEGSTWEDPPTRRKQSDIFYETQEAYRSFLLAQKVTFPALTAEEKRSKRERRLAKSGTRFRALDDQPHCIEGGDLIDFQLEGVNWLRYGWYNQKPGILADEMGLGKTVQIITFLASIWKEGRAGPFLVVVPNSTLPNWMREFEKWMPQFRVVPYWGEGEARDMISKYELFHSKKTLEKKDASVRPIKFHVVVASDTSVRIDSLPLRKVEHWDVVIVDEGQNLKSGKSILMKRLNEMQADHRIIMTGTPLNNNVTELFNLLNWLEPGGQWKDVKALESEYSVLKPEVIEDLQKRLKPYFLRRLKKEVLDLPPKIELIVPTSLRPIQKRIYRSILESNIEDIQALAASREKGAKKGQKSTITNLNNTLMQLRKCIQHPYLIAPDLETREGEANYEATWEHQRLIDASAKLSLLQRLLPKLKAEGHRVLLFSQFVINLDIVEVFLRGEGYKFLRLDGAIGQKQRQKGIDAFNAPDSPYFIYMISTRAGGVGINLATADTVIIMDPDFNPHVDMQAIARAHRIGQTKKLLVFTLMCKATAEERMIESAKRKMMLDHLIVQNLDNEDERPVELESILKFGAQALFAEGGTEESERDIRYTDEDLDSLLQRREDAIEDDDKALDDDNQDANGDPKAGFSYARVWEADQPAATDAAGIAPTTVVDDDFWADLLQKHREDAAKRAEELREKEAQEKRASRRDRIKAMLQDDEVAEVPPVPVKRGPGRPKKVVKPVVDEDFTVPEGESDSDDHELINAVQEEDEALPAVQALRQRQIKSSNAAIAAAAAAAAAAALAASKAVLAVPGSATAMPSDPTALYAAPTAAATSGSSAAPAPAVVKKQKACAAVPRTSAAPSSSAASKKSKPTPPGLASLQRDLIAEHRLPRPAPLGDLDLSLPIIVVRPGHLAAMRRVLLSLLPDSEFALEVAMRALKDEVPDLAPRHMRFQMTDTHINYYMQTFNVPRALFEAAFSIIAEDSIPPEILALPHGGAIALDWRKIKELLLRTATYMVLALRRPKHQPPWTAAIEEWNTSRAGKPPPTVINIVDSPPASAGSLPAPAPATAGAAVDVLRDRARCDAWVAAVAARGDTELTRVAQLVSSNPSSTPAPNLVLMVQSYMDGRGIKPAYGPSKLSIRAGMRAEAFVDPEVMGPPATISAGNAAAASPTPSASTPSGSQPRPNRVAAALSRLSAFSGGSPRGIDVSKKAFSKLNVDVAVNYRKPRIKSSRSSIGGSPRSSMGPSPSPALHGFAGDSFPPMGALDGDDDGMEDDGSTFVISDQTCIICGGAFHYLNRCPEMSDVTRASARWFQLCDQLRILTARGMTDGDSDVATIKTTIKVMARKLNGLRAQTGQGPLVPPFA</sequence>
<dbReference type="Pfam" id="PF00176">
    <property type="entry name" value="SNF2-rel_dom"/>
    <property type="match status" value="1"/>
</dbReference>
<feature type="region of interest" description="Disordered" evidence="11">
    <location>
        <begin position="401"/>
        <end position="471"/>
    </location>
</feature>
<dbReference type="Gene3D" id="3.40.50.10810">
    <property type="entry name" value="Tandem AAA-ATPase domain"/>
    <property type="match status" value="1"/>
</dbReference>
<dbReference type="SMART" id="SM00490">
    <property type="entry name" value="HELICc"/>
    <property type="match status" value="1"/>
</dbReference>
<organism evidence="15 16">
    <name type="scientific">Sporisorium reilianum f. sp. reilianum</name>
    <dbReference type="NCBI Taxonomy" id="72559"/>
    <lineage>
        <taxon>Eukaryota</taxon>
        <taxon>Fungi</taxon>
        <taxon>Dikarya</taxon>
        <taxon>Basidiomycota</taxon>
        <taxon>Ustilaginomycotina</taxon>
        <taxon>Ustilaginomycetes</taxon>
        <taxon>Ustilaginales</taxon>
        <taxon>Ustilaginaceae</taxon>
        <taxon>Sporisorium</taxon>
    </lineage>
</organism>
<dbReference type="Gene3D" id="3.40.50.300">
    <property type="entry name" value="P-loop containing nucleotide triphosphate hydrolases"/>
    <property type="match status" value="1"/>
</dbReference>
<gene>
    <name evidence="15" type="ORF">SRS1_12018</name>
</gene>
<evidence type="ECO:0000256" key="4">
    <source>
        <dbReference type="ARBA" id="ARBA00022771"/>
    </source>
</evidence>
<dbReference type="PANTHER" id="PTHR45623:SF17">
    <property type="entry name" value="CHROMODOMAIN-HELICASE-DNA-BINDING PROTEIN 3-RELATED"/>
    <property type="match status" value="1"/>
</dbReference>
<keyword evidence="15" id="KW-0238">DNA-binding</keyword>
<feature type="compositionally biased region" description="Acidic residues" evidence="11">
    <location>
        <begin position="15"/>
        <end position="28"/>
    </location>
</feature>
<dbReference type="GO" id="GO:0003682">
    <property type="term" value="F:chromatin binding"/>
    <property type="evidence" value="ECO:0007669"/>
    <property type="project" value="TreeGrafter"/>
</dbReference>
<name>A0A2N8U7W0_9BASI</name>
<dbReference type="SUPFAM" id="SSF54160">
    <property type="entry name" value="Chromo domain-like"/>
    <property type="match status" value="2"/>
</dbReference>
<evidence type="ECO:0000256" key="7">
    <source>
        <dbReference type="ARBA" id="ARBA00022840"/>
    </source>
</evidence>
<feature type="compositionally biased region" description="Acidic residues" evidence="11">
    <location>
        <begin position="294"/>
        <end position="316"/>
    </location>
</feature>
<dbReference type="SMART" id="SM00487">
    <property type="entry name" value="DEXDc"/>
    <property type="match status" value="1"/>
</dbReference>
<evidence type="ECO:0000256" key="3">
    <source>
        <dbReference type="ARBA" id="ARBA00022741"/>
    </source>
</evidence>
<dbReference type="GO" id="GO:0004386">
    <property type="term" value="F:helicase activity"/>
    <property type="evidence" value="ECO:0007669"/>
    <property type="project" value="UniProtKB-KW"/>
</dbReference>
<keyword evidence="4 9" id="KW-0863">Zinc-finger</keyword>
<dbReference type="PROSITE" id="PS50016">
    <property type="entry name" value="ZF_PHD_2"/>
    <property type="match status" value="1"/>
</dbReference>
<feature type="domain" description="Helicase ATP-binding" evidence="13">
    <location>
        <begin position="1008"/>
        <end position="1187"/>
    </location>
</feature>
<dbReference type="Pfam" id="PF23615">
    <property type="entry name" value="Chromo_MIT1"/>
    <property type="match status" value="1"/>
</dbReference>
<evidence type="ECO:0000259" key="14">
    <source>
        <dbReference type="PROSITE" id="PS51194"/>
    </source>
</evidence>
<dbReference type="InterPro" id="IPR014001">
    <property type="entry name" value="Helicase_ATP-bd"/>
</dbReference>
<dbReference type="CDD" id="cd18793">
    <property type="entry name" value="SF2_C_SNF"/>
    <property type="match status" value="1"/>
</dbReference>
<accession>A0A2N8U7W0</accession>
<dbReference type="InterPro" id="IPR049730">
    <property type="entry name" value="SNF2/RAD54-like_C"/>
</dbReference>
<evidence type="ECO:0000256" key="2">
    <source>
        <dbReference type="ARBA" id="ARBA00022723"/>
    </source>
</evidence>
<dbReference type="PROSITE" id="PS01359">
    <property type="entry name" value="ZF_PHD_1"/>
    <property type="match status" value="1"/>
</dbReference>
<dbReference type="InterPro" id="IPR000330">
    <property type="entry name" value="SNF2_N"/>
</dbReference>
<feature type="compositionally biased region" description="Acidic residues" evidence="11">
    <location>
        <begin position="198"/>
        <end position="212"/>
    </location>
</feature>
<feature type="compositionally biased region" description="Acidic residues" evidence="11">
    <location>
        <begin position="94"/>
        <end position="120"/>
    </location>
</feature>
<keyword evidence="8" id="KW-0539">Nucleus</keyword>
<feature type="compositionally biased region" description="Low complexity" evidence="11">
    <location>
        <begin position="45"/>
        <end position="83"/>
    </location>
</feature>
<dbReference type="InterPro" id="IPR001965">
    <property type="entry name" value="Znf_PHD"/>
</dbReference>
<proteinExistence type="predicted"/>
<dbReference type="Gene3D" id="3.30.40.10">
    <property type="entry name" value="Zinc/RING finger domain, C3HC4 (zinc finger)"/>
    <property type="match status" value="1"/>
</dbReference>
<dbReference type="SUPFAM" id="SSF52540">
    <property type="entry name" value="P-loop containing nucleoside triphosphate hydrolases"/>
    <property type="match status" value="2"/>
</dbReference>
<dbReference type="InterPro" id="IPR056616">
    <property type="entry name" value="Chromo_MIT1"/>
</dbReference>
<dbReference type="InterPro" id="IPR016197">
    <property type="entry name" value="Chromo-like_dom_sf"/>
</dbReference>
<protein>
    <submittedName>
        <fullName evidence="15">Related to helicase-dna-binding protein</fullName>
    </submittedName>
</protein>
<dbReference type="InterPro" id="IPR019786">
    <property type="entry name" value="Zinc_finger_PHD-type_CS"/>
</dbReference>
<evidence type="ECO:0000256" key="10">
    <source>
        <dbReference type="SAM" id="Coils"/>
    </source>
</evidence>
<feature type="compositionally biased region" description="Acidic residues" evidence="11">
    <location>
        <begin position="277"/>
        <end position="286"/>
    </location>
</feature>
<reference evidence="15 16" key="1">
    <citation type="submission" date="2017-02" db="EMBL/GenBank/DDBJ databases">
        <authorList>
            <person name="Peterson S.W."/>
        </authorList>
    </citation>
    <scope>NUCLEOTIDE SEQUENCE [LARGE SCALE GENOMIC DNA]</scope>
    <source>
        <strain evidence="15 16">SRS1_H2-8</strain>
    </source>
</reference>
<dbReference type="GO" id="GO:0005634">
    <property type="term" value="C:nucleus"/>
    <property type="evidence" value="ECO:0007669"/>
    <property type="project" value="UniProtKB-SubCell"/>
</dbReference>
<feature type="domain" description="Helicase C-terminal" evidence="14">
    <location>
        <begin position="1331"/>
        <end position="1493"/>
    </location>
</feature>
<keyword evidence="2" id="KW-0479">Metal-binding</keyword>
<feature type="region of interest" description="Disordered" evidence="11">
    <location>
        <begin position="1762"/>
        <end position="1785"/>
    </location>
</feature>
<dbReference type="SMART" id="SM00249">
    <property type="entry name" value="PHD"/>
    <property type="match status" value="1"/>
</dbReference>
<dbReference type="InterPro" id="IPR019787">
    <property type="entry name" value="Znf_PHD-finger"/>
</dbReference>
<evidence type="ECO:0000313" key="15">
    <source>
        <dbReference type="EMBL" id="SJX60792.1"/>
    </source>
</evidence>
<feature type="compositionally biased region" description="Basic residues" evidence="11">
    <location>
        <begin position="322"/>
        <end position="362"/>
    </location>
</feature>
<dbReference type="CDD" id="cd17919">
    <property type="entry name" value="DEXHc_Snf"/>
    <property type="match status" value="1"/>
</dbReference>
<evidence type="ECO:0000256" key="9">
    <source>
        <dbReference type="PROSITE-ProRule" id="PRU00146"/>
    </source>
</evidence>
<keyword evidence="10" id="KW-0175">Coiled coil</keyword>
<feature type="region of interest" description="Disordered" evidence="11">
    <location>
        <begin position="1532"/>
        <end position="1551"/>
    </location>
</feature>
<feature type="compositionally biased region" description="Acidic residues" evidence="11">
    <location>
        <begin position="1532"/>
        <end position="1543"/>
    </location>
</feature>
<dbReference type="InterPro" id="IPR013083">
    <property type="entry name" value="Znf_RING/FYVE/PHD"/>
</dbReference>
<dbReference type="GO" id="GO:0008270">
    <property type="term" value="F:zinc ion binding"/>
    <property type="evidence" value="ECO:0007669"/>
    <property type="project" value="UniProtKB-KW"/>
</dbReference>
<keyword evidence="15" id="KW-0347">Helicase</keyword>
<feature type="region of interest" description="Disordered" evidence="11">
    <location>
        <begin position="836"/>
        <end position="855"/>
    </location>
</feature>
<feature type="region of interest" description="Disordered" evidence="11">
    <location>
        <begin position="496"/>
        <end position="515"/>
    </location>
</feature>
<dbReference type="GO" id="GO:0005524">
    <property type="term" value="F:ATP binding"/>
    <property type="evidence" value="ECO:0007669"/>
    <property type="project" value="UniProtKB-KW"/>
</dbReference>
<evidence type="ECO:0000259" key="13">
    <source>
        <dbReference type="PROSITE" id="PS51192"/>
    </source>
</evidence>
<keyword evidence="7" id="KW-0067">ATP-binding</keyword>
<feature type="compositionally biased region" description="Low complexity" evidence="11">
    <location>
        <begin position="2068"/>
        <end position="2091"/>
    </location>
</feature>
<keyword evidence="5" id="KW-0378">Hydrolase</keyword>
<evidence type="ECO:0000256" key="1">
    <source>
        <dbReference type="ARBA" id="ARBA00004123"/>
    </source>
</evidence>
<keyword evidence="3" id="KW-0547">Nucleotide-binding</keyword>
<feature type="compositionally biased region" description="Basic and acidic residues" evidence="11">
    <location>
        <begin position="456"/>
        <end position="469"/>
    </location>
</feature>
<feature type="compositionally biased region" description="Acidic residues" evidence="11">
    <location>
        <begin position="220"/>
        <end position="233"/>
    </location>
</feature>
<dbReference type="InterPro" id="IPR001650">
    <property type="entry name" value="Helicase_C-like"/>
</dbReference>
<feature type="region of interest" description="Disordered" evidence="11">
    <location>
        <begin position="1"/>
        <end position="365"/>
    </location>
</feature>
<dbReference type="InterPro" id="IPR038718">
    <property type="entry name" value="SNF2-like_sf"/>
</dbReference>
<dbReference type="GO" id="GO:0000785">
    <property type="term" value="C:chromatin"/>
    <property type="evidence" value="ECO:0007669"/>
    <property type="project" value="TreeGrafter"/>
</dbReference>
<dbReference type="Proteomes" id="UP000239563">
    <property type="component" value="Chromosome I"/>
</dbReference>
<evidence type="ECO:0000313" key="16">
    <source>
        <dbReference type="Proteomes" id="UP000239563"/>
    </source>
</evidence>
<dbReference type="PANTHER" id="PTHR45623">
    <property type="entry name" value="CHROMODOMAIN-HELICASE-DNA-BINDING PROTEIN 3-RELATED-RELATED"/>
    <property type="match status" value="1"/>
</dbReference>
<feature type="compositionally biased region" description="Low complexity" evidence="11">
    <location>
        <begin position="2140"/>
        <end position="2154"/>
    </location>
</feature>
<comment type="subcellular location">
    <subcellularLocation>
        <location evidence="1">Nucleus</location>
    </subcellularLocation>
</comment>
<evidence type="ECO:0000259" key="12">
    <source>
        <dbReference type="PROSITE" id="PS50016"/>
    </source>
</evidence>
<dbReference type="Pfam" id="PF00271">
    <property type="entry name" value="Helicase_C"/>
    <property type="match status" value="1"/>
</dbReference>
<dbReference type="GO" id="GO:0016887">
    <property type="term" value="F:ATP hydrolysis activity"/>
    <property type="evidence" value="ECO:0007669"/>
    <property type="project" value="TreeGrafter"/>
</dbReference>
<feature type="compositionally biased region" description="Low complexity" evidence="11">
    <location>
        <begin position="150"/>
        <end position="178"/>
    </location>
</feature>
<feature type="compositionally biased region" description="Low complexity" evidence="11">
    <location>
        <begin position="130"/>
        <end position="141"/>
    </location>
</feature>
<evidence type="ECO:0000256" key="8">
    <source>
        <dbReference type="ARBA" id="ARBA00023242"/>
    </source>
</evidence>
<feature type="region of interest" description="Disordered" evidence="11">
    <location>
        <begin position="2137"/>
        <end position="2161"/>
    </location>
</feature>
<feature type="compositionally biased region" description="Low complexity" evidence="11">
    <location>
        <begin position="1762"/>
        <end position="1774"/>
    </location>
</feature>
<feature type="compositionally biased region" description="Acidic residues" evidence="11">
    <location>
        <begin position="426"/>
        <end position="440"/>
    </location>
</feature>
<dbReference type="PROSITE" id="PS51192">
    <property type="entry name" value="HELICASE_ATP_BIND_1"/>
    <property type="match status" value="1"/>
</dbReference>
<feature type="coiled-coil region" evidence="10">
    <location>
        <begin position="1584"/>
        <end position="1615"/>
    </location>
</feature>